<proteinExistence type="predicted"/>
<organism evidence="1">
    <name type="scientific">Oikopleura dioica</name>
    <name type="common">Tunicate</name>
    <dbReference type="NCBI Taxonomy" id="34765"/>
    <lineage>
        <taxon>Eukaryota</taxon>
        <taxon>Metazoa</taxon>
        <taxon>Chordata</taxon>
        <taxon>Tunicata</taxon>
        <taxon>Appendicularia</taxon>
        <taxon>Copelata</taxon>
        <taxon>Oikopleuridae</taxon>
        <taxon>Oikopleura</taxon>
    </lineage>
</organism>
<dbReference type="EMBL" id="FN654277">
    <property type="protein sequence ID" value="CBY30536.1"/>
    <property type="molecule type" value="Genomic_DNA"/>
</dbReference>
<accession>E4Y4D8</accession>
<evidence type="ECO:0000313" key="1">
    <source>
        <dbReference type="EMBL" id="CBY30536.1"/>
    </source>
</evidence>
<dbReference type="Proteomes" id="UP000011014">
    <property type="component" value="Unassembled WGS sequence"/>
</dbReference>
<protein>
    <submittedName>
        <fullName evidence="1">Uncharacterized protein</fullName>
    </submittedName>
</protein>
<gene>
    <name evidence="1" type="ORF">GSOID_T00018408001</name>
</gene>
<dbReference type="AlphaFoldDB" id="E4Y4D8"/>
<name>E4Y4D8_OIKDI</name>
<reference evidence="1" key="1">
    <citation type="journal article" date="2010" name="Science">
        <title>Plasticity of animal genome architecture unmasked by rapid evolution of a pelagic tunicate.</title>
        <authorList>
            <person name="Denoeud F."/>
            <person name="Henriet S."/>
            <person name="Mungpakdee S."/>
            <person name="Aury J.M."/>
            <person name="Da Silva C."/>
            <person name="Brinkmann H."/>
            <person name="Mikhaleva J."/>
            <person name="Olsen L.C."/>
            <person name="Jubin C."/>
            <person name="Canestro C."/>
            <person name="Bouquet J.M."/>
            <person name="Danks G."/>
            <person name="Poulain J."/>
            <person name="Campsteijn C."/>
            <person name="Adamski M."/>
            <person name="Cross I."/>
            <person name="Yadetie F."/>
            <person name="Muffato M."/>
            <person name="Louis A."/>
            <person name="Butcher S."/>
            <person name="Tsagkogeorga G."/>
            <person name="Konrad A."/>
            <person name="Singh S."/>
            <person name="Jensen M.F."/>
            <person name="Cong E.H."/>
            <person name="Eikeseth-Otteraa H."/>
            <person name="Noel B."/>
            <person name="Anthouard V."/>
            <person name="Porcel B.M."/>
            <person name="Kachouri-Lafond R."/>
            <person name="Nishino A."/>
            <person name="Ugolini M."/>
            <person name="Chourrout P."/>
            <person name="Nishida H."/>
            <person name="Aasland R."/>
            <person name="Huzurbazar S."/>
            <person name="Westhof E."/>
            <person name="Delsuc F."/>
            <person name="Lehrach H."/>
            <person name="Reinhardt R."/>
            <person name="Weissenbach J."/>
            <person name="Roy S.W."/>
            <person name="Artiguenave F."/>
            <person name="Postlethwait J.H."/>
            <person name="Manak J.R."/>
            <person name="Thompson E.M."/>
            <person name="Jaillon O."/>
            <person name="Du Pasquier L."/>
            <person name="Boudinot P."/>
            <person name="Liberles D.A."/>
            <person name="Volff J.N."/>
            <person name="Philippe H."/>
            <person name="Lenhard B."/>
            <person name="Roest Crollius H."/>
            <person name="Wincker P."/>
            <person name="Chourrout D."/>
        </authorList>
    </citation>
    <scope>NUCLEOTIDE SEQUENCE [LARGE SCALE GENOMIC DNA]</scope>
</reference>
<sequence>MVSSSRLSYLEKDKKTMKSAKILFYLAAISAVTDAKITRESIDDCEDLECLSNLMSESFGMKKAPGSDAGFISTWLWYEQMRRELAKEMETRAMSKRGVGNLYQMMKTANFA</sequence>